<dbReference type="SUPFAM" id="SSF52540">
    <property type="entry name" value="P-loop containing nucleoside triphosphate hydrolases"/>
    <property type="match status" value="1"/>
</dbReference>
<dbReference type="KEGG" id="afla:FHG64_06315"/>
<dbReference type="EMBL" id="CP040812">
    <property type="protein sequence ID" value="QCY69050.1"/>
    <property type="molecule type" value="Genomic_DNA"/>
</dbReference>
<dbReference type="AlphaFoldDB" id="A0A5B7X1C0"/>
<sequence length="498" mass="58671">MEFKDLSIKEESKRFKEHLILENNNRIILSGIFGIGKTYFIDNFFKANSNEFIVIKLNPVNYSVSQNEDIFELIKFDIGYQLFKENPNFEKIEINKLLATEFFVRQNFEDIIESLANNLSKLDHRLNSIVRPILNLKDKIQGFKEQNEIDEEKDLIDFLKEFKLKKGTFREENSITELINILLQTLKENFSEKKTVLVIDDLDRIDPEHIFRILNIFSAHFDYYELNGENKFGFDKVILICDIDNIRGIFHNQYGTDIDFSGYIDKFYSLEIFEYNFSNILISSLEKFFRSINSNDKSIVAHIINNSSNYYTKELSFLLGYFINSNTLSMRSLVNFLKIDYRPNGYVIKTGSSHKIYTKDTPIFLVFEILIKLFGGLENFKFAVEKTIKKFPIIEMSTYNDYWNQRLGNLIMLLEYNKTNLKPQSDTQKFYDLEIGVKINYEINPTDYGIVGKAQQIGEASPDSPFLELRSILNYRIKYFQILKKALLVYERIPKQIE</sequence>
<evidence type="ECO:0000256" key="1">
    <source>
        <dbReference type="SAM" id="Coils"/>
    </source>
</evidence>
<dbReference type="InterPro" id="IPR027417">
    <property type="entry name" value="P-loop_NTPase"/>
</dbReference>
<feature type="domain" description="KAP NTPase" evidence="2">
    <location>
        <begin position="27"/>
        <end position="293"/>
    </location>
</feature>
<evidence type="ECO:0000313" key="4">
    <source>
        <dbReference type="Proteomes" id="UP000309016"/>
    </source>
</evidence>
<organism evidence="3 4">
    <name type="scientific">Antarcticibacterium flavum</name>
    <dbReference type="NCBI Taxonomy" id="2058175"/>
    <lineage>
        <taxon>Bacteria</taxon>
        <taxon>Pseudomonadati</taxon>
        <taxon>Bacteroidota</taxon>
        <taxon>Flavobacteriia</taxon>
        <taxon>Flavobacteriales</taxon>
        <taxon>Flavobacteriaceae</taxon>
        <taxon>Antarcticibacterium</taxon>
    </lineage>
</organism>
<evidence type="ECO:0000259" key="2">
    <source>
        <dbReference type="Pfam" id="PF07693"/>
    </source>
</evidence>
<dbReference type="RefSeq" id="WP_139065630.1">
    <property type="nucleotide sequence ID" value="NZ_CP040812.1"/>
</dbReference>
<dbReference type="Pfam" id="PF07693">
    <property type="entry name" value="KAP_NTPase"/>
    <property type="match status" value="1"/>
</dbReference>
<keyword evidence="1" id="KW-0175">Coiled coil</keyword>
<dbReference type="InterPro" id="IPR011646">
    <property type="entry name" value="KAP_P-loop"/>
</dbReference>
<accession>A0A5B7X1C0</accession>
<dbReference type="Gene3D" id="3.40.50.300">
    <property type="entry name" value="P-loop containing nucleotide triphosphate hydrolases"/>
    <property type="match status" value="1"/>
</dbReference>
<feature type="coiled-coil region" evidence="1">
    <location>
        <begin position="105"/>
        <end position="153"/>
    </location>
</feature>
<reference evidence="3 4" key="1">
    <citation type="submission" date="2019-06" db="EMBL/GenBank/DDBJ databases">
        <title>Complete genome sequence of Antarcticibacterium flavum KCTC 52984T from an Antarctic marine sediment.</title>
        <authorList>
            <person name="Lee Y.M."/>
            <person name="Shin S.C."/>
        </authorList>
    </citation>
    <scope>NUCLEOTIDE SEQUENCE [LARGE SCALE GENOMIC DNA]</scope>
    <source>
        <strain evidence="3 4">KCTC 52984</strain>
    </source>
</reference>
<evidence type="ECO:0000313" key="3">
    <source>
        <dbReference type="EMBL" id="QCY69050.1"/>
    </source>
</evidence>
<protein>
    <recommendedName>
        <fullName evidence="2">KAP NTPase domain-containing protein</fullName>
    </recommendedName>
</protein>
<name>A0A5B7X1C0_9FLAO</name>
<dbReference type="Proteomes" id="UP000309016">
    <property type="component" value="Chromosome"/>
</dbReference>
<proteinExistence type="predicted"/>
<dbReference type="OrthoDB" id="871734at2"/>
<gene>
    <name evidence="3" type="ORF">FHG64_06315</name>
</gene>
<keyword evidence="4" id="KW-1185">Reference proteome</keyword>